<dbReference type="GO" id="GO:0005759">
    <property type="term" value="C:mitochondrial matrix"/>
    <property type="evidence" value="ECO:0007669"/>
    <property type="project" value="TreeGrafter"/>
</dbReference>
<comment type="caution">
    <text evidence="8">The sequence shown here is derived from an EMBL/GenBank/DDBJ whole genome shotgun (WGS) entry which is preliminary data.</text>
</comment>
<keyword evidence="9" id="KW-1185">Reference proteome</keyword>
<evidence type="ECO:0000256" key="2">
    <source>
        <dbReference type="ARBA" id="ARBA00022679"/>
    </source>
</evidence>
<evidence type="ECO:0000313" key="9">
    <source>
        <dbReference type="Proteomes" id="UP000516260"/>
    </source>
</evidence>
<keyword evidence="1" id="KW-0489">Methyltransferase</keyword>
<dbReference type="PANTHER" id="PTHR43648">
    <property type="entry name" value="ELECTRON TRANSFER FLAVOPROTEIN BETA SUBUNIT LYSINE METHYLTRANSFERASE"/>
    <property type="match status" value="1"/>
</dbReference>
<evidence type="ECO:0000256" key="3">
    <source>
        <dbReference type="ARBA" id="ARBA00037932"/>
    </source>
</evidence>
<dbReference type="CDD" id="cd02440">
    <property type="entry name" value="AdoMet_MTases"/>
    <property type="match status" value="1"/>
</dbReference>
<evidence type="ECO:0000256" key="1">
    <source>
        <dbReference type="ARBA" id="ARBA00022603"/>
    </source>
</evidence>
<dbReference type="GO" id="GO:0016279">
    <property type="term" value="F:protein-lysine N-methyltransferase activity"/>
    <property type="evidence" value="ECO:0007669"/>
    <property type="project" value="TreeGrafter"/>
</dbReference>
<evidence type="ECO:0000313" key="8">
    <source>
        <dbReference type="EMBL" id="TNN00518.1"/>
    </source>
</evidence>
<organism evidence="8 9">
    <name type="scientific">Takifugu bimaculatus</name>
    <dbReference type="NCBI Taxonomy" id="433685"/>
    <lineage>
        <taxon>Eukaryota</taxon>
        <taxon>Metazoa</taxon>
        <taxon>Chordata</taxon>
        <taxon>Craniata</taxon>
        <taxon>Vertebrata</taxon>
        <taxon>Euteleostomi</taxon>
        <taxon>Actinopterygii</taxon>
        <taxon>Neopterygii</taxon>
        <taxon>Teleostei</taxon>
        <taxon>Neoteleostei</taxon>
        <taxon>Acanthomorphata</taxon>
        <taxon>Eupercaria</taxon>
        <taxon>Tetraodontiformes</taxon>
        <taxon>Tetradontoidea</taxon>
        <taxon>Tetraodontidae</taxon>
        <taxon>Takifugu</taxon>
    </lineage>
</organism>
<dbReference type="AlphaFoldDB" id="A0A4Z2C8N2"/>
<dbReference type="Proteomes" id="UP000516260">
    <property type="component" value="Chromosome 12"/>
</dbReference>
<protein>
    <recommendedName>
        <fullName evidence="4">Electron transfer flavoprotein beta subunit lysine methyltransferase</fullName>
    </recommendedName>
    <alternativeName>
        <fullName evidence="6">ETFB lysine methyltransferase</fullName>
    </alternativeName>
    <alternativeName>
        <fullName evidence="5">Protein N-lysine methyltransferase METTL20</fullName>
    </alternativeName>
</protein>
<evidence type="ECO:0000256" key="4">
    <source>
        <dbReference type="ARBA" id="ARBA00040322"/>
    </source>
</evidence>
<dbReference type="EMBL" id="SWLE01000004">
    <property type="protein sequence ID" value="TNN00518.1"/>
    <property type="molecule type" value="Genomic_DNA"/>
</dbReference>
<evidence type="ECO:0000256" key="5">
    <source>
        <dbReference type="ARBA" id="ARBA00041867"/>
    </source>
</evidence>
<dbReference type="Pfam" id="PF06325">
    <property type="entry name" value="PrmA"/>
    <property type="match status" value="1"/>
</dbReference>
<comment type="similarity">
    <text evidence="3">Belongs to the methyltransferase superfamily. ETFBKMT family.</text>
</comment>
<dbReference type="SUPFAM" id="SSF53335">
    <property type="entry name" value="S-adenosyl-L-methionine-dependent methyltransferases"/>
    <property type="match status" value="1"/>
</dbReference>
<sequence length="251" mass="28368">MLGRFSPQRYGQCFKTFVKTFEQARFKSNESIRRFISENTETGGQLSLTPEVKLRLLTPNCRFWRERPELWPFDDPYWAIYWPGGQALSRYLLDNPDECQGKTVLDVGSGCGASAIAAKLCGAAHVIANDIDEVAAIATQMNSELNSLEPPVCVSENMIASQIQGVDLILLGDMFYDEALATSLHTWLDNCVRTHGTRVLIGDPGRAQFQSHDIRGLLRPLVQYELPESVKEENYGLTCSRVWLYHPQFFK</sequence>
<keyword evidence="2" id="KW-0808">Transferase</keyword>
<accession>A0A4Z2C8N2</accession>
<evidence type="ECO:0000256" key="7">
    <source>
        <dbReference type="ARBA" id="ARBA00049497"/>
    </source>
</evidence>
<dbReference type="GO" id="GO:0032259">
    <property type="term" value="P:methylation"/>
    <property type="evidence" value="ECO:0007669"/>
    <property type="project" value="UniProtKB-KW"/>
</dbReference>
<proteinExistence type="inferred from homology"/>
<comment type="catalytic activity">
    <reaction evidence="7">
        <text>L-lysyl-[protein] + 3 S-adenosyl-L-methionine = N(6),N(6),N(6)-trimethyl-L-lysyl-[protein] + 3 S-adenosyl-L-homocysteine + 3 H(+)</text>
        <dbReference type="Rhea" id="RHEA:54192"/>
        <dbReference type="Rhea" id="RHEA-COMP:9752"/>
        <dbReference type="Rhea" id="RHEA-COMP:13826"/>
        <dbReference type="ChEBI" id="CHEBI:15378"/>
        <dbReference type="ChEBI" id="CHEBI:29969"/>
        <dbReference type="ChEBI" id="CHEBI:57856"/>
        <dbReference type="ChEBI" id="CHEBI:59789"/>
        <dbReference type="ChEBI" id="CHEBI:61961"/>
    </reaction>
    <physiologicalReaction direction="left-to-right" evidence="7">
        <dbReference type="Rhea" id="RHEA:54193"/>
    </physiologicalReaction>
</comment>
<dbReference type="InterPro" id="IPR029063">
    <property type="entry name" value="SAM-dependent_MTases_sf"/>
</dbReference>
<dbReference type="PANTHER" id="PTHR43648:SF1">
    <property type="entry name" value="ELECTRON TRANSFER FLAVOPROTEIN BETA SUBUNIT LYSINE METHYLTRANSFERASE"/>
    <property type="match status" value="1"/>
</dbReference>
<dbReference type="InterPro" id="IPR050078">
    <property type="entry name" value="Ribosomal_L11_MeTrfase_PrmA"/>
</dbReference>
<evidence type="ECO:0000256" key="6">
    <source>
        <dbReference type="ARBA" id="ARBA00042266"/>
    </source>
</evidence>
<reference evidence="8 9" key="1">
    <citation type="submission" date="2019-04" db="EMBL/GenBank/DDBJ databases">
        <title>The sequence and de novo assembly of Takifugu bimaculatus genome using PacBio and Hi-C technologies.</title>
        <authorList>
            <person name="Xu P."/>
            <person name="Liu B."/>
            <person name="Zhou Z."/>
        </authorList>
    </citation>
    <scope>NUCLEOTIDE SEQUENCE [LARGE SCALE GENOMIC DNA]</scope>
    <source>
        <strain evidence="8">TB-2018</strain>
        <tissue evidence="8">Muscle</tissue>
    </source>
</reference>
<name>A0A4Z2C8N2_9TELE</name>
<dbReference type="Gene3D" id="3.40.50.150">
    <property type="entry name" value="Vaccinia Virus protein VP39"/>
    <property type="match status" value="1"/>
</dbReference>
<gene>
    <name evidence="8" type="ORF">fugu_011764</name>
</gene>